<feature type="transmembrane region" description="Helical" evidence="1">
    <location>
        <begin position="106"/>
        <end position="128"/>
    </location>
</feature>
<dbReference type="Proteomes" id="UP000178558">
    <property type="component" value="Unassembled WGS sequence"/>
</dbReference>
<comment type="caution">
    <text evidence="2">The sequence shown here is derived from an EMBL/GenBank/DDBJ whole genome shotgun (WGS) entry which is preliminary data.</text>
</comment>
<keyword evidence="1" id="KW-1133">Transmembrane helix</keyword>
<dbReference type="EMBL" id="MGAQ01000026">
    <property type="protein sequence ID" value="OGK49767.1"/>
    <property type="molecule type" value="Genomic_DNA"/>
</dbReference>
<feature type="transmembrane region" description="Helical" evidence="1">
    <location>
        <begin position="56"/>
        <end position="79"/>
    </location>
</feature>
<name>A0A1F7J2E4_9BACT</name>
<keyword evidence="1" id="KW-0812">Transmembrane</keyword>
<gene>
    <name evidence="2" type="ORF">A3B50_04000</name>
</gene>
<dbReference type="AlphaFoldDB" id="A0A1F7J2E4"/>
<evidence type="ECO:0000313" key="2">
    <source>
        <dbReference type="EMBL" id="OGK49767.1"/>
    </source>
</evidence>
<reference evidence="2 3" key="1">
    <citation type="journal article" date="2016" name="Nat. Commun.">
        <title>Thousands of microbial genomes shed light on interconnected biogeochemical processes in an aquifer system.</title>
        <authorList>
            <person name="Anantharaman K."/>
            <person name="Brown C.T."/>
            <person name="Hug L.A."/>
            <person name="Sharon I."/>
            <person name="Castelle C.J."/>
            <person name="Probst A.J."/>
            <person name="Thomas B.C."/>
            <person name="Singh A."/>
            <person name="Wilkins M.J."/>
            <person name="Karaoz U."/>
            <person name="Brodie E.L."/>
            <person name="Williams K.H."/>
            <person name="Hubbard S.S."/>
            <person name="Banfield J.F."/>
        </authorList>
    </citation>
    <scope>NUCLEOTIDE SEQUENCE [LARGE SCALE GENOMIC DNA]</scope>
</reference>
<accession>A0A1F7J2E4</accession>
<dbReference type="Pfam" id="PF04020">
    <property type="entry name" value="Phage_holin_4_2"/>
    <property type="match status" value="1"/>
</dbReference>
<dbReference type="InterPro" id="IPR007165">
    <property type="entry name" value="Phage_holin_4_2"/>
</dbReference>
<organism evidence="2 3">
    <name type="scientific">Candidatus Roizmanbacteria bacterium RIFCSPLOWO2_01_FULL_40_42</name>
    <dbReference type="NCBI Taxonomy" id="1802066"/>
    <lineage>
        <taxon>Bacteria</taxon>
        <taxon>Candidatus Roizmaniibacteriota</taxon>
    </lineage>
</organism>
<evidence type="ECO:0000313" key="3">
    <source>
        <dbReference type="Proteomes" id="UP000178558"/>
    </source>
</evidence>
<proteinExistence type="predicted"/>
<feature type="transmembrane region" description="Helical" evidence="1">
    <location>
        <begin position="32"/>
        <end position="49"/>
    </location>
</feature>
<evidence type="ECO:0000256" key="1">
    <source>
        <dbReference type="SAM" id="Phobius"/>
    </source>
</evidence>
<protein>
    <submittedName>
        <fullName evidence="2">Uncharacterized protein</fullName>
    </submittedName>
</protein>
<sequence length="132" mass="14767">MKKLTRVLLFSSVALYLTASWNKGFLLPSEWLPFLQIAALLAVTSYLVVPLSKIVLFPIHVLTFGLLSLLCYFVMFYLVDKYSGLLTIKEWVFPEFSLLGVSIQKIIFSPLGNLFAVSASSSVIINSLEKLT</sequence>
<keyword evidence="1" id="KW-0472">Membrane</keyword>